<keyword evidence="3" id="KW-0808">Transferase</keyword>
<evidence type="ECO:0000313" key="9">
    <source>
        <dbReference type="EMBL" id="SDS88346.1"/>
    </source>
</evidence>
<evidence type="ECO:0000256" key="6">
    <source>
        <dbReference type="ARBA" id="ARBA00023136"/>
    </source>
</evidence>
<dbReference type="GO" id="GO:0005886">
    <property type="term" value="C:plasma membrane"/>
    <property type="evidence" value="ECO:0007669"/>
    <property type="project" value="UniProtKB-SubCell"/>
</dbReference>
<feature type="transmembrane region" description="Helical" evidence="8">
    <location>
        <begin position="167"/>
        <end position="186"/>
    </location>
</feature>
<feature type="transmembrane region" description="Helical" evidence="8">
    <location>
        <begin position="43"/>
        <end position="63"/>
    </location>
</feature>
<evidence type="ECO:0000256" key="4">
    <source>
        <dbReference type="ARBA" id="ARBA00022692"/>
    </source>
</evidence>
<feature type="transmembrane region" description="Helical" evidence="8">
    <location>
        <begin position="337"/>
        <end position="356"/>
    </location>
</feature>
<evidence type="ECO:0000256" key="3">
    <source>
        <dbReference type="ARBA" id="ARBA00022679"/>
    </source>
</evidence>
<organism evidence="9 10">
    <name type="scientific">Nocardioides scoriae</name>
    <dbReference type="NCBI Taxonomy" id="642780"/>
    <lineage>
        <taxon>Bacteria</taxon>
        <taxon>Bacillati</taxon>
        <taxon>Actinomycetota</taxon>
        <taxon>Actinomycetes</taxon>
        <taxon>Propionibacteriales</taxon>
        <taxon>Nocardioidaceae</taxon>
        <taxon>Nocardioides</taxon>
    </lineage>
</organism>
<evidence type="ECO:0000256" key="1">
    <source>
        <dbReference type="ARBA" id="ARBA00004651"/>
    </source>
</evidence>
<feature type="transmembrane region" description="Helical" evidence="8">
    <location>
        <begin position="236"/>
        <end position="263"/>
    </location>
</feature>
<dbReference type="PIRSF" id="PIRSF010361">
    <property type="entry name" value="UCP010361"/>
    <property type="match status" value="1"/>
</dbReference>
<dbReference type="InterPro" id="IPR016570">
    <property type="entry name" value="UCP010361"/>
</dbReference>
<evidence type="ECO:0000256" key="7">
    <source>
        <dbReference type="ARBA" id="ARBA00024033"/>
    </source>
</evidence>
<evidence type="ECO:0000256" key="8">
    <source>
        <dbReference type="SAM" id="Phobius"/>
    </source>
</evidence>
<reference evidence="10" key="1">
    <citation type="submission" date="2016-10" db="EMBL/GenBank/DDBJ databases">
        <authorList>
            <person name="Varghese N."/>
            <person name="Submissions S."/>
        </authorList>
    </citation>
    <scope>NUCLEOTIDE SEQUENCE [LARGE SCALE GENOMIC DNA]</scope>
    <source>
        <strain evidence="10">DSM 22127</strain>
    </source>
</reference>
<dbReference type="STRING" id="642780.SAMN04488570_2942"/>
<gene>
    <name evidence="9" type="ORF">SAMN04488570_2942</name>
</gene>
<dbReference type="GO" id="GO:0016758">
    <property type="term" value="F:hexosyltransferase activity"/>
    <property type="evidence" value="ECO:0007669"/>
    <property type="project" value="InterPro"/>
</dbReference>
<name>A0A1H1VVR9_9ACTN</name>
<comment type="subcellular location">
    <subcellularLocation>
        <location evidence="1">Cell membrane</location>
        <topology evidence="1">Multi-pass membrane protein</topology>
    </subcellularLocation>
</comment>
<protein>
    <submittedName>
        <fullName evidence="9">Uncharacterized membrane protein</fullName>
    </submittedName>
</protein>
<keyword evidence="4 8" id="KW-0812">Transmembrane</keyword>
<feature type="transmembrane region" description="Helical" evidence="8">
    <location>
        <begin position="363"/>
        <end position="381"/>
    </location>
</feature>
<dbReference type="EMBL" id="LT629757">
    <property type="protein sequence ID" value="SDS88346.1"/>
    <property type="molecule type" value="Genomic_DNA"/>
</dbReference>
<feature type="transmembrane region" description="Helical" evidence="8">
    <location>
        <begin position="198"/>
        <end position="230"/>
    </location>
</feature>
<dbReference type="AlphaFoldDB" id="A0A1H1VVR9"/>
<evidence type="ECO:0000256" key="5">
    <source>
        <dbReference type="ARBA" id="ARBA00022989"/>
    </source>
</evidence>
<dbReference type="InterPro" id="IPR018584">
    <property type="entry name" value="GT87"/>
</dbReference>
<evidence type="ECO:0000313" key="10">
    <source>
        <dbReference type="Proteomes" id="UP000198859"/>
    </source>
</evidence>
<dbReference type="RefSeq" id="WP_091731120.1">
    <property type="nucleotide sequence ID" value="NZ_LT629757.1"/>
</dbReference>
<accession>A0A1H1VVR9</accession>
<proteinExistence type="inferred from homology"/>
<evidence type="ECO:0000256" key="2">
    <source>
        <dbReference type="ARBA" id="ARBA00022475"/>
    </source>
</evidence>
<keyword evidence="5 8" id="KW-1133">Transmembrane helix</keyword>
<dbReference type="Pfam" id="PF09594">
    <property type="entry name" value="GT87"/>
    <property type="match status" value="1"/>
</dbReference>
<sequence>MTDDATRPAVVAPTAVDPVARALSEVAGGPPGRHARPHRWWSPVRVVLTLVAVVMALSVVHHVPCLDTGWASDQARYGKGCYSDVPYLYTGRGLAEGLWPYAAGEGEESGGRYRTMEYPVGISYLAWGAARLTQLVAMDGPSLAERRLADPASVWGMPGMGTETSSYFLLTAILLAMCALGAAWFLSGVDRRRPWDALLLALSPALLATALINWDLLAVLFVAGALWAWARGRPGLTGVMIGLGTASKLFPLFLLGPVLVLCLRRDASGRRDLRPFGSALVGALVSWVVVNAPAYLSSPERWRVFWVFNADRGADLGSVWLALTHAGLEFTPGTINTWSWVVFGAVCLGVAVLGLVAPEPPRLAQLGFLVVVGFLLVNKVYSPQYVLWLLPLAVLARPRWRDQLAWQATEVFYVAMVWAYLAGYLDGAVEGQAPTYDVAIWVRVLGQLALAALVVRDVLRPARDPVRQDAQLISTRSNAVAV</sequence>
<dbReference type="OrthoDB" id="3348156at2"/>
<keyword evidence="10" id="KW-1185">Reference proteome</keyword>
<keyword evidence="6 8" id="KW-0472">Membrane</keyword>
<feature type="transmembrane region" description="Helical" evidence="8">
    <location>
        <begin position="275"/>
        <end position="296"/>
    </location>
</feature>
<comment type="similarity">
    <text evidence="7">Belongs to the glycosyltransferase 87 family.</text>
</comment>
<keyword evidence="2" id="KW-1003">Cell membrane</keyword>
<dbReference type="Proteomes" id="UP000198859">
    <property type="component" value="Chromosome I"/>
</dbReference>